<dbReference type="SUPFAM" id="SSF52172">
    <property type="entry name" value="CheY-like"/>
    <property type="match status" value="1"/>
</dbReference>
<organism evidence="4 5">
    <name type="scientific">Vibrio metschnikovii</name>
    <dbReference type="NCBI Taxonomy" id="28172"/>
    <lineage>
        <taxon>Bacteria</taxon>
        <taxon>Pseudomonadati</taxon>
        <taxon>Pseudomonadota</taxon>
        <taxon>Gammaproteobacteria</taxon>
        <taxon>Vibrionales</taxon>
        <taxon>Vibrionaceae</taxon>
        <taxon>Vibrio</taxon>
    </lineage>
</organism>
<dbReference type="PROSITE" id="PS50110">
    <property type="entry name" value="RESPONSE_REGULATORY"/>
    <property type="match status" value="1"/>
</dbReference>
<dbReference type="SMART" id="SM00448">
    <property type="entry name" value="REC"/>
    <property type="match status" value="1"/>
</dbReference>
<dbReference type="Pfam" id="PF00072">
    <property type="entry name" value="Response_reg"/>
    <property type="match status" value="1"/>
</dbReference>
<dbReference type="CDD" id="cd17546">
    <property type="entry name" value="REC_hyHK_CKI1_RcsC-like"/>
    <property type="match status" value="1"/>
</dbReference>
<dbReference type="InterPro" id="IPR011006">
    <property type="entry name" value="CheY-like_superfamily"/>
</dbReference>
<dbReference type="AlphaFoldDB" id="A0A9X0R7Z9"/>
<feature type="domain" description="Response regulatory" evidence="3">
    <location>
        <begin position="2"/>
        <end position="119"/>
    </location>
</feature>
<dbReference type="InterPro" id="IPR001932">
    <property type="entry name" value="PPM-type_phosphatase-like_dom"/>
</dbReference>
<dbReference type="GO" id="GO:0016791">
    <property type="term" value="F:phosphatase activity"/>
    <property type="evidence" value="ECO:0007669"/>
    <property type="project" value="TreeGrafter"/>
</dbReference>
<gene>
    <name evidence="4" type="ORF">H8Q88_06105</name>
</gene>
<name>A0A9X0R7Z9_VIBME</name>
<keyword evidence="1" id="KW-0378">Hydrolase</keyword>
<dbReference type="RefSeq" id="WP_187025585.1">
    <property type="nucleotide sequence ID" value="NZ_JACRUP010000002.1"/>
</dbReference>
<dbReference type="InterPro" id="IPR036457">
    <property type="entry name" value="PPM-type-like_dom_sf"/>
</dbReference>
<evidence type="ECO:0000313" key="5">
    <source>
        <dbReference type="Proteomes" id="UP000615796"/>
    </source>
</evidence>
<evidence type="ECO:0000256" key="1">
    <source>
        <dbReference type="ARBA" id="ARBA00022801"/>
    </source>
</evidence>
<sequence>MRVLIIDDHATNRELCRIMLSHITPHVDLFADGQGVVAAMKKMDPLPDIILLDVIMPVKDGFTTAKEIRTAFPEQHIPILFLTALDDQDSFSRCLALGDDFIPKPIEKSVLLAKIQAHYRIVKMHQQLISQRDQLQIFQDQVQHDYSVAESIFSNLVEEMSAQIEPVYGIHYISTPSTIFNGNLILVARRRYGGIYVMIADSSVDGLPAAIANIPATRAFFALAERGCALSEMVVELNQELATFLPPSIHVAAHLFEIHSNGFEISWWGGGMPDGYILSPNRQLVKRLASTHQPLGVLPSEMFRCDIKHFKLSPGQSIVCCTKGVIETRHQNGEVFGRKRLETLLTQASTQSFISLIDSAVHAFSPAGQDEDLSILAMSFPIINAQNTQPTLGSSPSLIPCKSELYFSASVLKQIIVMNEVRLFLKGIIQVGDHLDFICSILSELFTKIIEQGLLGLSTALKSHPDGFVLYHQQREQLLEELADDYWIRFQVDYQPQQQRILFILEHNGRSLTDVNTEQTELMHDDQDLLFATELCESIRYINHGQQIQAVYRFDTRYAFPDVSVVIEDYQN</sequence>
<comment type="caution">
    <text evidence="4">The sequence shown here is derived from an EMBL/GenBank/DDBJ whole genome shotgun (WGS) entry which is preliminary data.</text>
</comment>
<dbReference type="Proteomes" id="UP000615796">
    <property type="component" value="Unassembled WGS sequence"/>
</dbReference>
<feature type="modified residue" description="4-aspartylphosphate" evidence="2">
    <location>
        <position position="53"/>
    </location>
</feature>
<dbReference type="PANTHER" id="PTHR43156">
    <property type="entry name" value="STAGE II SPORULATION PROTEIN E-RELATED"/>
    <property type="match status" value="1"/>
</dbReference>
<dbReference type="Pfam" id="PF07228">
    <property type="entry name" value="SpoIIE"/>
    <property type="match status" value="1"/>
</dbReference>
<dbReference type="InterPro" id="IPR052016">
    <property type="entry name" value="Bact_Sigma-Reg"/>
</dbReference>
<reference evidence="4" key="1">
    <citation type="submission" date="2020-08" db="EMBL/GenBank/DDBJ databases">
        <title>Genome Sequencing and Pan-Genome Analysis of Migratory bird Vibrio Strains, Inner Mongolia.</title>
        <authorList>
            <person name="Zheng L."/>
        </authorList>
    </citation>
    <scope>NUCLEOTIDE SEQUENCE</scope>
    <source>
        <strain evidence="4">M13F</strain>
    </source>
</reference>
<protein>
    <submittedName>
        <fullName evidence="4">SpoIIE family protein phosphatase</fullName>
    </submittedName>
</protein>
<dbReference type="GO" id="GO:0000160">
    <property type="term" value="P:phosphorelay signal transduction system"/>
    <property type="evidence" value="ECO:0007669"/>
    <property type="project" value="InterPro"/>
</dbReference>
<evidence type="ECO:0000259" key="3">
    <source>
        <dbReference type="PROSITE" id="PS50110"/>
    </source>
</evidence>
<proteinExistence type="predicted"/>
<dbReference type="Gene3D" id="3.40.50.2300">
    <property type="match status" value="1"/>
</dbReference>
<dbReference type="EMBL" id="JACRUP010000002">
    <property type="protein sequence ID" value="MBC5850531.1"/>
    <property type="molecule type" value="Genomic_DNA"/>
</dbReference>
<dbReference type="Gene3D" id="3.60.40.10">
    <property type="entry name" value="PPM-type phosphatase domain"/>
    <property type="match status" value="1"/>
</dbReference>
<dbReference type="SMART" id="SM00331">
    <property type="entry name" value="PP2C_SIG"/>
    <property type="match status" value="1"/>
</dbReference>
<keyword evidence="5" id="KW-1185">Reference proteome</keyword>
<dbReference type="PANTHER" id="PTHR43156:SF2">
    <property type="entry name" value="STAGE II SPORULATION PROTEIN E"/>
    <property type="match status" value="1"/>
</dbReference>
<evidence type="ECO:0000313" key="4">
    <source>
        <dbReference type="EMBL" id="MBC5850531.1"/>
    </source>
</evidence>
<evidence type="ECO:0000256" key="2">
    <source>
        <dbReference type="PROSITE-ProRule" id="PRU00169"/>
    </source>
</evidence>
<keyword evidence="2" id="KW-0597">Phosphoprotein</keyword>
<accession>A0A9X0R7Z9</accession>
<dbReference type="InterPro" id="IPR001789">
    <property type="entry name" value="Sig_transdc_resp-reg_receiver"/>
</dbReference>